<dbReference type="AlphaFoldDB" id="A0A6A2ZI78"/>
<evidence type="ECO:0000313" key="6">
    <source>
        <dbReference type="EMBL" id="KAE8691290.1"/>
    </source>
</evidence>
<evidence type="ECO:0000256" key="1">
    <source>
        <dbReference type="ARBA" id="ARBA00022670"/>
    </source>
</evidence>
<dbReference type="InterPro" id="IPR001584">
    <property type="entry name" value="Integrase_cat-core"/>
</dbReference>
<organism evidence="6 7">
    <name type="scientific">Hibiscus syriacus</name>
    <name type="common">Rose of Sharon</name>
    <dbReference type="NCBI Taxonomy" id="106335"/>
    <lineage>
        <taxon>Eukaryota</taxon>
        <taxon>Viridiplantae</taxon>
        <taxon>Streptophyta</taxon>
        <taxon>Embryophyta</taxon>
        <taxon>Tracheophyta</taxon>
        <taxon>Spermatophyta</taxon>
        <taxon>Magnoliopsida</taxon>
        <taxon>eudicotyledons</taxon>
        <taxon>Gunneridae</taxon>
        <taxon>Pentapetalae</taxon>
        <taxon>rosids</taxon>
        <taxon>malvids</taxon>
        <taxon>Malvales</taxon>
        <taxon>Malvaceae</taxon>
        <taxon>Malvoideae</taxon>
        <taxon>Hibiscus</taxon>
    </lineage>
</organism>
<dbReference type="InterPro" id="IPR012337">
    <property type="entry name" value="RNaseH-like_sf"/>
</dbReference>
<dbReference type="InterPro" id="IPR057670">
    <property type="entry name" value="SH3_retrovirus"/>
</dbReference>
<feature type="region of interest" description="Disordered" evidence="4">
    <location>
        <begin position="67"/>
        <end position="88"/>
    </location>
</feature>
<dbReference type="Gene3D" id="3.30.420.10">
    <property type="entry name" value="Ribonuclease H-like superfamily/Ribonuclease H"/>
    <property type="match status" value="1"/>
</dbReference>
<dbReference type="Pfam" id="PF25597">
    <property type="entry name" value="SH3_retrovirus"/>
    <property type="match status" value="1"/>
</dbReference>
<dbReference type="GO" id="GO:0003676">
    <property type="term" value="F:nucleic acid binding"/>
    <property type="evidence" value="ECO:0007669"/>
    <property type="project" value="InterPro"/>
</dbReference>
<dbReference type="PROSITE" id="PS50994">
    <property type="entry name" value="INTEGRASE"/>
    <property type="match status" value="1"/>
</dbReference>
<dbReference type="InterPro" id="IPR013103">
    <property type="entry name" value="RVT_2"/>
</dbReference>
<evidence type="ECO:0000256" key="3">
    <source>
        <dbReference type="ARBA" id="ARBA00022801"/>
    </source>
</evidence>
<evidence type="ECO:0000256" key="2">
    <source>
        <dbReference type="ARBA" id="ARBA00022723"/>
    </source>
</evidence>
<dbReference type="SUPFAM" id="SSF53098">
    <property type="entry name" value="Ribonuclease H-like"/>
    <property type="match status" value="1"/>
</dbReference>
<dbReference type="GO" id="GO:0006508">
    <property type="term" value="P:proteolysis"/>
    <property type="evidence" value="ECO:0007669"/>
    <property type="project" value="UniProtKB-KW"/>
</dbReference>
<dbReference type="InterPro" id="IPR054722">
    <property type="entry name" value="PolX-like_BBD"/>
</dbReference>
<evidence type="ECO:0000256" key="4">
    <source>
        <dbReference type="SAM" id="MobiDB-lite"/>
    </source>
</evidence>
<evidence type="ECO:0000313" key="7">
    <source>
        <dbReference type="Proteomes" id="UP000436088"/>
    </source>
</evidence>
<dbReference type="GO" id="GO:0046872">
    <property type="term" value="F:metal ion binding"/>
    <property type="evidence" value="ECO:0007669"/>
    <property type="project" value="UniProtKB-KW"/>
</dbReference>
<keyword evidence="7" id="KW-1185">Reference proteome</keyword>
<dbReference type="EMBL" id="VEPZ02001149">
    <property type="protein sequence ID" value="KAE8691290.1"/>
    <property type="molecule type" value="Genomic_DNA"/>
</dbReference>
<reference evidence="6" key="1">
    <citation type="submission" date="2019-09" db="EMBL/GenBank/DDBJ databases">
        <title>Draft genome information of white flower Hibiscus syriacus.</title>
        <authorList>
            <person name="Kim Y.-M."/>
        </authorList>
    </citation>
    <scope>NUCLEOTIDE SEQUENCE [LARGE SCALE GENOMIC DNA]</scope>
    <source>
        <strain evidence="6">YM2019G1</strain>
    </source>
</reference>
<dbReference type="GO" id="GO:0015074">
    <property type="term" value="P:DNA integration"/>
    <property type="evidence" value="ECO:0007669"/>
    <property type="project" value="InterPro"/>
</dbReference>
<dbReference type="PANTHER" id="PTHR42648">
    <property type="entry name" value="TRANSPOSASE, PUTATIVE-RELATED"/>
    <property type="match status" value="1"/>
</dbReference>
<dbReference type="InterPro" id="IPR036397">
    <property type="entry name" value="RNaseH_sf"/>
</dbReference>
<dbReference type="Pfam" id="PF22936">
    <property type="entry name" value="Pol_BBD"/>
    <property type="match status" value="1"/>
</dbReference>
<name>A0A6A2ZI78_HIBSY</name>
<dbReference type="Pfam" id="PF07727">
    <property type="entry name" value="RVT_2"/>
    <property type="match status" value="1"/>
</dbReference>
<evidence type="ECO:0000259" key="5">
    <source>
        <dbReference type="PROSITE" id="PS50994"/>
    </source>
</evidence>
<proteinExistence type="predicted"/>
<feature type="domain" description="Integrase catalytic" evidence="5">
    <location>
        <begin position="178"/>
        <end position="354"/>
    </location>
</feature>
<dbReference type="CDD" id="cd09272">
    <property type="entry name" value="RNase_HI_RT_Ty1"/>
    <property type="match status" value="1"/>
</dbReference>
<dbReference type="GO" id="GO:0008233">
    <property type="term" value="F:peptidase activity"/>
    <property type="evidence" value="ECO:0007669"/>
    <property type="project" value="UniProtKB-KW"/>
</dbReference>
<dbReference type="PANTHER" id="PTHR42648:SF18">
    <property type="entry name" value="RETROTRANSPOSON, UNCLASSIFIED-LIKE PROTEIN"/>
    <property type="match status" value="1"/>
</dbReference>
<keyword evidence="3" id="KW-0378">Hydrolase</keyword>
<gene>
    <name evidence="6" type="ORF">F3Y22_tig00110890pilonHSYRG00631</name>
</gene>
<keyword evidence="2" id="KW-0479">Metal-binding</keyword>
<feature type="compositionally biased region" description="Polar residues" evidence="4">
    <location>
        <begin position="73"/>
        <end position="88"/>
    </location>
</feature>
<dbReference type="InterPro" id="IPR039537">
    <property type="entry name" value="Retrotran_Ty1/copia-like"/>
</dbReference>
<sequence length="636" mass="72247">MKALLGSQDEWEVVEEGFEEPTTTMGYMAAQTKALKEARSKDKETLYMLFRAIDESGFEKIVGAATSKEKSQKTLQRSQSMSSPVLSRQKNNVEGMAVEVMDIVAVVKVTVMKGTTRRRDSQANKIGVEEGAVEEEMTNKTIPTSSATSVTNFRADKKVEETTNLALGNELNEICLLMAQNEVNINNDTLWYLDSDASNHMSGHKYLFKEMQMIEDGHVFFGDASKVEVKGREKTKAFEVFKKFKVMVEKATSRHIKAVRFDRGGVYTSTAFIEYCEGQGIRRFLTAPYSPQQNGVAERKNRTIIDMVQSMLKSKKIPKKLWEEAVQCTIYVQNQCPHVKLDDQTPQEAWSRQKPTDSHLKVFGSVAYAHILNQLRTKLEDKTKKYIFIGYDEKTKGYKLFDPISKKVMASRDVRVNEANAENISFEEVLRDKKRDRTIQSATCCEGYKQKTGIDYDEVFTPVARMKTIRLLISQAAQFKWPIFQIDVKSTFLNGVLEEDVYIEQPPGKHSLSHMYKAGSFAKCQHCKSVHGGASLFTLEGFEENPTVHPRNGVKQPTAIGWKQPIVTLSTCEAEYMVASWCVCHAIWHRNLLSKIELKQLGATVIHVDNKSTIELEKNPVNHERSKHIDAHFHFI</sequence>
<dbReference type="Proteomes" id="UP000436088">
    <property type="component" value="Unassembled WGS sequence"/>
</dbReference>
<keyword evidence="1" id="KW-0645">Protease</keyword>
<protein>
    <recommendedName>
        <fullName evidence="5">Integrase catalytic domain-containing protein</fullName>
    </recommendedName>
</protein>
<accession>A0A6A2ZI78</accession>
<comment type="caution">
    <text evidence="6">The sequence shown here is derived from an EMBL/GenBank/DDBJ whole genome shotgun (WGS) entry which is preliminary data.</text>
</comment>